<feature type="transmembrane region" description="Helical" evidence="10">
    <location>
        <begin position="144"/>
        <end position="163"/>
    </location>
</feature>
<reference evidence="12 13" key="1">
    <citation type="submission" date="2015-01" db="EMBL/GenBank/DDBJ databases">
        <title>Rufibacter sp./DG31D/ whole genome sequencing.</title>
        <authorList>
            <person name="Kim M.K."/>
            <person name="Srinivasan S."/>
            <person name="Lee J.-J."/>
        </authorList>
    </citation>
    <scope>NUCLEOTIDE SEQUENCE [LARGE SCALE GENOMIC DNA]</scope>
    <source>
        <strain evidence="12 13">DG31D</strain>
    </source>
</reference>
<sequence length="439" mass="49412">MRLQSKLTLFSAASKVIIFLVILLLLPTLVNKVALLNADNRLLQKEERMYQIIEDQGIESFITGETGNAYGSYNLFREEFISLEEISSGKVVNSIENSLRKVDNAVVEYRVLSSTFDLGGKRYLLEIGRSLDTIGDNSKMLQTYALYFLLGVVLITIFVDQAYNKLLLRPLTLIVKRLQRVEHPSAFTPKELNTNTTDFLYLNNTINAMMGQIQEAFQKEKEFIGNVSHELLTPISILQNRLENLLSDPETPETLLEKLVDNLRTLHRLKNIIQALLLISRIENEQYLKNEAVNIPQLAREVAEEIEERAEAREVSLHLDLTGDFTLANANQSLLFTLLFNVVNNAIKYNKPQGSITIKGEPTATGYELSIIDTGVGIAEDQLPHIFSRFKRFHAPDGESHGLGLPIVNTIATFHGIDVSVTSVKDQGTTFKFQFPVQG</sequence>
<dbReference type="SMART" id="SM00388">
    <property type="entry name" value="HisKA"/>
    <property type="match status" value="1"/>
</dbReference>
<dbReference type="PATRIC" id="fig|1379910.4.peg.2485"/>
<evidence type="ECO:0000256" key="9">
    <source>
        <dbReference type="ARBA" id="ARBA00023136"/>
    </source>
</evidence>
<protein>
    <recommendedName>
        <fullName evidence="3">histidine kinase</fullName>
        <ecNumber evidence="3">2.7.13.3</ecNumber>
    </recommendedName>
</protein>
<dbReference type="AlphaFoldDB" id="A0A0H4VQB7"/>
<evidence type="ECO:0000256" key="2">
    <source>
        <dbReference type="ARBA" id="ARBA00004370"/>
    </source>
</evidence>
<dbReference type="PROSITE" id="PS50109">
    <property type="entry name" value="HIS_KIN"/>
    <property type="match status" value="1"/>
</dbReference>
<dbReference type="GO" id="GO:0000155">
    <property type="term" value="F:phosphorelay sensor kinase activity"/>
    <property type="evidence" value="ECO:0007669"/>
    <property type="project" value="InterPro"/>
</dbReference>
<proteinExistence type="predicted"/>
<evidence type="ECO:0000256" key="7">
    <source>
        <dbReference type="ARBA" id="ARBA00022777"/>
    </source>
</evidence>
<dbReference type="SMART" id="SM00387">
    <property type="entry name" value="HATPase_c"/>
    <property type="match status" value="1"/>
</dbReference>
<dbReference type="Pfam" id="PF02518">
    <property type="entry name" value="HATPase_c"/>
    <property type="match status" value="1"/>
</dbReference>
<keyword evidence="6 10" id="KW-0812">Transmembrane</keyword>
<dbReference type="InterPro" id="IPR036890">
    <property type="entry name" value="HATPase_C_sf"/>
</dbReference>
<dbReference type="STRING" id="1379910.TH63_11490"/>
<dbReference type="Gene3D" id="3.30.565.10">
    <property type="entry name" value="Histidine kinase-like ATPase, C-terminal domain"/>
    <property type="match status" value="1"/>
</dbReference>
<dbReference type="InterPro" id="IPR004358">
    <property type="entry name" value="Sig_transdc_His_kin-like_C"/>
</dbReference>
<dbReference type="PRINTS" id="PR00344">
    <property type="entry name" value="BCTRLSENSOR"/>
</dbReference>
<accession>A0A0H4VQB7</accession>
<keyword evidence="13" id="KW-1185">Reference proteome</keyword>
<dbReference type="Proteomes" id="UP000036458">
    <property type="component" value="Chromosome"/>
</dbReference>
<dbReference type="RefSeq" id="WP_048921061.1">
    <property type="nucleotide sequence ID" value="NZ_CP010777.1"/>
</dbReference>
<evidence type="ECO:0000313" key="12">
    <source>
        <dbReference type="EMBL" id="AKQ46112.1"/>
    </source>
</evidence>
<gene>
    <name evidence="12" type="ORF">TH63_11490</name>
</gene>
<evidence type="ECO:0000256" key="3">
    <source>
        <dbReference type="ARBA" id="ARBA00012438"/>
    </source>
</evidence>
<dbReference type="PANTHER" id="PTHR45436">
    <property type="entry name" value="SENSOR HISTIDINE KINASE YKOH"/>
    <property type="match status" value="1"/>
</dbReference>
<dbReference type="GO" id="GO:0005886">
    <property type="term" value="C:plasma membrane"/>
    <property type="evidence" value="ECO:0007669"/>
    <property type="project" value="TreeGrafter"/>
</dbReference>
<dbReference type="InterPro" id="IPR003594">
    <property type="entry name" value="HATPase_dom"/>
</dbReference>
<dbReference type="InterPro" id="IPR003661">
    <property type="entry name" value="HisK_dim/P_dom"/>
</dbReference>
<evidence type="ECO:0000256" key="10">
    <source>
        <dbReference type="SAM" id="Phobius"/>
    </source>
</evidence>
<evidence type="ECO:0000256" key="4">
    <source>
        <dbReference type="ARBA" id="ARBA00022553"/>
    </source>
</evidence>
<evidence type="ECO:0000256" key="1">
    <source>
        <dbReference type="ARBA" id="ARBA00000085"/>
    </source>
</evidence>
<evidence type="ECO:0000313" key="13">
    <source>
        <dbReference type="Proteomes" id="UP000036458"/>
    </source>
</evidence>
<dbReference type="Gene3D" id="1.10.287.130">
    <property type="match status" value="1"/>
</dbReference>
<keyword evidence="7" id="KW-0418">Kinase</keyword>
<keyword evidence="5" id="KW-0808">Transferase</keyword>
<dbReference type="CDD" id="cd00082">
    <property type="entry name" value="HisKA"/>
    <property type="match status" value="1"/>
</dbReference>
<dbReference type="InterPro" id="IPR005467">
    <property type="entry name" value="His_kinase_dom"/>
</dbReference>
<dbReference type="PANTHER" id="PTHR45436:SF5">
    <property type="entry name" value="SENSOR HISTIDINE KINASE TRCS"/>
    <property type="match status" value="1"/>
</dbReference>
<organism evidence="12 13">
    <name type="scientific">Rufibacter radiotolerans</name>
    <dbReference type="NCBI Taxonomy" id="1379910"/>
    <lineage>
        <taxon>Bacteria</taxon>
        <taxon>Pseudomonadati</taxon>
        <taxon>Bacteroidota</taxon>
        <taxon>Cytophagia</taxon>
        <taxon>Cytophagales</taxon>
        <taxon>Hymenobacteraceae</taxon>
        <taxon>Rufibacter</taxon>
    </lineage>
</organism>
<feature type="transmembrane region" description="Helical" evidence="10">
    <location>
        <begin position="7"/>
        <end position="30"/>
    </location>
</feature>
<name>A0A0H4VQB7_9BACT</name>
<dbReference type="Pfam" id="PF00512">
    <property type="entry name" value="HisKA"/>
    <property type="match status" value="1"/>
</dbReference>
<dbReference type="EC" id="2.7.13.3" evidence="3"/>
<dbReference type="OrthoDB" id="1522504at2"/>
<keyword evidence="9 10" id="KW-0472">Membrane</keyword>
<dbReference type="SUPFAM" id="SSF55874">
    <property type="entry name" value="ATPase domain of HSP90 chaperone/DNA topoisomerase II/histidine kinase"/>
    <property type="match status" value="1"/>
</dbReference>
<dbReference type="EMBL" id="CP010777">
    <property type="protein sequence ID" value="AKQ46112.1"/>
    <property type="molecule type" value="Genomic_DNA"/>
</dbReference>
<evidence type="ECO:0000256" key="6">
    <source>
        <dbReference type="ARBA" id="ARBA00022692"/>
    </source>
</evidence>
<evidence type="ECO:0000259" key="11">
    <source>
        <dbReference type="PROSITE" id="PS50109"/>
    </source>
</evidence>
<evidence type="ECO:0000256" key="8">
    <source>
        <dbReference type="ARBA" id="ARBA00022989"/>
    </source>
</evidence>
<dbReference type="InterPro" id="IPR050428">
    <property type="entry name" value="TCS_sensor_his_kinase"/>
</dbReference>
<comment type="catalytic activity">
    <reaction evidence="1">
        <text>ATP + protein L-histidine = ADP + protein N-phospho-L-histidine.</text>
        <dbReference type="EC" id="2.7.13.3"/>
    </reaction>
</comment>
<dbReference type="KEGG" id="ruf:TH63_11490"/>
<comment type="subcellular location">
    <subcellularLocation>
        <location evidence="2">Membrane</location>
    </subcellularLocation>
</comment>
<keyword evidence="8 10" id="KW-1133">Transmembrane helix</keyword>
<dbReference type="SUPFAM" id="SSF47384">
    <property type="entry name" value="Homodimeric domain of signal transducing histidine kinase"/>
    <property type="match status" value="1"/>
</dbReference>
<dbReference type="InterPro" id="IPR036097">
    <property type="entry name" value="HisK_dim/P_sf"/>
</dbReference>
<evidence type="ECO:0000256" key="5">
    <source>
        <dbReference type="ARBA" id="ARBA00022679"/>
    </source>
</evidence>
<feature type="domain" description="Histidine kinase" evidence="11">
    <location>
        <begin position="226"/>
        <end position="439"/>
    </location>
</feature>
<keyword evidence="4" id="KW-0597">Phosphoprotein</keyword>